<gene>
    <name evidence="3" type="ORF">HNP32_001197</name>
</gene>
<keyword evidence="4" id="KW-1185">Reference proteome</keyword>
<dbReference type="Gene3D" id="1.10.260.40">
    <property type="entry name" value="lambda repressor-like DNA-binding domains"/>
    <property type="match status" value="1"/>
</dbReference>
<evidence type="ECO:0000256" key="1">
    <source>
        <dbReference type="SAM" id="MobiDB-lite"/>
    </source>
</evidence>
<dbReference type="SMART" id="SM00530">
    <property type="entry name" value="HTH_XRE"/>
    <property type="match status" value="1"/>
</dbReference>
<comment type="caution">
    <text evidence="3">The sequence shown here is derived from an EMBL/GenBank/DDBJ whole genome shotgun (WGS) entry which is preliminary data.</text>
</comment>
<evidence type="ECO:0000259" key="2">
    <source>
        <dbReference type="PROSITE" id="PS50943"/>
    </source>
</evidence>
<dbReference type="GO" id="GO:0003677">
    <property type="term" value="F:DNA binding"/>
    <property type="evidence" value="ECO:0007669"/>
    <property type="project" value="InterPro"/>
</dbReference>
<sequence>MRKSAQTKMIEAITAQRRPQRDSRTRLAKPPDEMLDHPPPAPTGGDAQVKHSTTTPPARPGQMLRAFRIARGLDQVQLAETLGCTQQMVDLLEKDRRPLQPHHAFALAEAFDLHLTLVEGRGMPLPELTLAASVVSDRLGRQMIEAFLHLEHADRYRIVSLTERLARDSRSAPPH</sequence>
<dbReference type="PROSITE" id="PS50943">
    <property type="entry name" value="HTH_CROC1"/>
    <property type="match status" value="1"/>
</dbReference>
<evidence type="ECO:0000313" key="4">
    <source>
        <dbReference type="Proteomes" id="UP000539957"/>
    </source>
</evidence>
<accession>A0A7W7INM8</accession>
<dbReference type="RefSeq" id="WP_184268104.1">
    <property type="nucleotide sequence ID" value="NZ_JACHKY010000002.1"/>
</dbReference>
<organism evidence="3 4">
    <name type="scientific">Brevundimonas bullata</name>
    <dbReference type="NCBI Taxonomy" id="13160"/>
    <lineage>
        <taxon>Bacteria</taxon>
        <taxon>Pseudomonadati</taxon>
        <taxon>Pseudomonadota</taxon>
        <taxon>Alphaproteobacteria</taxon>
        <taxon>Caulobacterales</taxon>
        <taxon>Caulobacteraceae</taxon>
        <taxon>Brevundimonas</taxon>
    </lineage>
</organism>
<proteinExistence type="predicted"/>
<feature type="compositionally biased region" description="Basic and acidic residues" evidence="1">
    <location>
        <begin position="19"/>
        <end position="36"/>
    </location>
</feature>
<name>A0A7W7INM8_9CAUL</name>
<reference evidence="3 4" key="1">
    <citation type="submission" date="2020-08" db="EMBL/GenBank/DDBJ databases">
        <title>Functional genomics of gut bacteria from endangered species of beetles.</title>
        <authorList>
            <person name="Carlos-Shanley C."/>
        </authorList>
    </citation>
    <scope>NUCLEOTIDE SEQUENCE [LARGE SCALE GENOMIC DNA]</scope>
    <source>
        <strain evidence="3 4">S00123</strain>
    </source>
</reference>
<feature type="region of interest" description="Disordered" evidence="1">
    <location>
        <begin position="1"/>
        <end position="60"/>
    </location>
</feature>
<feature type="domain" description="HTH cro/C1-type" evidence="2">
    <location>
        <begin position="64"/>
        <end position="118"/>
    </location>
</feature>
<protein>
    <submittedName>
        <fullName evidence="3">Transcriptional regulator with XRE-family HTH domain</fullName>
    </submittedName>
</protein>
<dbReference type="InterPro" id="IPR010982">
    <property type="entry name" value="Lambda_DNA-bd_dom_sf"/>
</dbReference>
<dbReference type="SUPFAM" id="SSF47413">
    <property type="entry name" value="lambda repressor-like DNA-binding domains"/>
    <property type="match status" value="1"/>
</dbReference>
<dbReference type="CDD" id="cd00093">
    <property type="entry name" value="HTH_XRE"/>
    <property type="match status" value="1"/>
</dbReference>
<evidence type="ECO:0000313" key="3">
    <source>
        <dbReference type="EMBL" id="MBB4797473.1"/>
    </source>
</evidence>
<dbReference type="Proteomes" id="UP000539957">
    <property type="component" value="Unassembled WGS sequence"/>
</dbReference>
<dbReference type="InterPro" id="IPR001387">
    <property type="entry name" value="Cro/C1-type_HTH"/>
</dbReference>
<dbReference type="AlphaFoldDB" id="A0A7W7INM8"/>
<dbReference type="Pfam" id="PF01381">
    <property type="entry name" value="HTH_3"/>
    <property type="match status" value="1"/>
</dbReference>
<dbReference type="EMBL" id="JACHKY010000002">
    <property type="protein sequence ID" value="MBB4797473.1"/>
    <property type="molecule type" value="Genomic_DNA"/>
</dbReference>